<dbReference type="NCBIfam" id="TIGR00239">
    <property type="entry name" value="2oxo_dh_E1"/>
    <property type="match status" value="1"/>
</dbReference>
<evidence type="ECO:0000313" key="8">
    <source>
        <dbReference type="EMBL" id="MBT0653249.1"/>
    </source>
</evidence>
<keyword evidence="6" id="KW-0786">Thiamine pyrophosphate</keyword>
<dbReference type="Pfam" id="PF16078">
    <property type="entry name" value="2-oxogl_dehyd_N"/>
    <property type="match status" value="1"/>
</dbReference>
<evidence type="ECO:0000256" key="2">
    <source>
        <dbReference type="ARBA" id="ARBA00003906"/>
    </source>
</evidence>
<reference evidence="8 9" key="1">
    <citation type="submission" date="2021-05" db="EMBL/GenBank/DDBJ databases">
        <title>The draft genome of Geobacter luticola JCM 17780.</title>
        <authorList>
            <person name="Xu Z."/>
            <person name="Masuda Y."/>
            <person name="Itoh H."/>
            <person name="Senoo K."/>
        </authorList>
    </citation>
    <scope>NUCLEOTIDE SEQUENCE [LARGE SCALE GENOMIC DNA]</scope>
    <source>
        <strain evidence="8 9">JCM 17780</strain>
    </source>
</reference>
<dbReference type="InterPro" id="IPR001017">
    <property type="entry name" value="DH_E1"/>
</dbReference>
<evidence type="ECO:0000256" key="1">
    <source>
        <dbReference type="ARBA" id="ARBA00001964"/>
    </source>
</evidence>
<dbReference type="PANTHER" id="PTHR23152">
    <property type="entry name" value="2-OXOGLUTARATE DEHYDROGENASE"/>
    <property type="match status" value="1"/>
</dbReference>
<evidence type="ECO:0000256" key="4">
    <source>
        <dbReference type="ARBA" id="ARBA00012280"/>
    </source>
</evidence>
<dbReference type="EC" id="1.2.4.2" evidence="4"/>
<comment type="function">
    <text evidence="2">E1 component of the 2-oxoglutarate dehydrogenase (OGDH) complex which catalyzes the decarboxylation of 2-oxoglutarate, the first step in the conversion of 2-oxoglutarate to succinyl-CoA and CO(2).</text>
</comment>
<dbReference type="PANTHER" id="PTHR23152:SF4">
    <property type="entry name" value="2-OXOADIPATE DEHYDROGENASE COMPLEX COMPONENT E1"/>
    <property type="match status" value="1"/>
</dbReference>
<comment type="similarity">
    <text evidence="3">Belongs to the alpha-ketoglutarate dehydrogenase family.</text>
</comment>
<accession>A0ABS5SFG1</accession>
<dbReference type="Gene3D" id="3.40.50.12470">
    <property type="match status" value="1"/>
</dbReference>
<proteinExistence type="inferred from homology"/>
<dbReference type="SMART" id="SM00861">
    <property type="entry name" value="Transket_pyr"/>
    <property type="match status" value="1"/>
</dbReference>
<dbReference type="InterPro" id="IPR011603">
    <property type="entry name" value="2oxoglutarate_DH_E1"/>
</dbReference>
<dbReference type="Proteomes" id="UP000756860">
    <property type="component" value="Unassembled WGS sequence"/>
</dbReference>
<dbReference type="Pfam" id="PF02779">
    <property type="entry name" value="Transket_pyr"/>
    <property type="match status" value="1"/>
</dbReference>
<protein>
    <recommendedName>
        <fullName evidence="4">oxoglutarate dehydrogenase (succinyl-transferring)</fullName>
        <ecNumber evidence="4">1.2.4.2</ecNumber>
    </recommendedName>
</protein>
<organism evidence="8 9">
    <name type="scientific">Geomobilimonas luticola</name>
    <dbReference type="NCBI Taxonomy" id="1114878"/>
    <lineage>
        <taxon>Bacteria</taxon>
        <taxon>Pseudomonadati</taxon>
        <taxon>Thermodesulfobacteriota</taxon>
        <taxon>Desulfuromonadia</taxon>
        <taxon>Geobacterales</taxon>
        <taxon>Geobacteraceae</taxon>
        <taxon>Geomobilimonas</taxon>
    </lineage>
</organism>
<keyword evidence="9" id="KW-1185">Reference proteome</keyword>
<dbReference type="Pfam" id="PF16870">
    <property type="entry name" value="OxoGdeHyase_C"/>
    <property type="match status" value="1"/>
</dbReference>
<comment type="cofactor">
    <cofactor evidence="1">
        <name>thiamine diphosphate</name>
        <dbReference type="ChEBI" id="CHEBI:58937"/>
    </cofactor>
</comment>
<feature type="domain" description="Transketolase-like pyrimidine-binding" evidence="7">
    <location>
        <begin position="573"/>
        <end position="766"/>
    </location>
</feature>
<dbReference type="InterPro" id="IPR032106">
    <property type="entry name" value="2-oxogl_dehyd_N"/>
</dbReference>
<evidence type="ECO:0000256" key="6">
    <source>
        <dbReference type="ARBA" id="ARBA00023052"/>
    </source>
</evidence>
<dbReference type="InterPro" id="IPR029061">
    <property type="entry name" value="THDP-binding"/>
</dbReference>
<sequence length="910" mass="101028">MSFIDNISPEWLEAQYLRWQENPDDVSAEWRAFFGGFDLGAAALPVAAGGECLDPAMARKQSGVQSLIYRYRDIGHLLACTDPLSPCRIDHPLLSLSAFDLDESDLDTTFYVRRFKPVRAAGSDETADPYAATLREILSVMRETYCRSIGAEFMHIQDPAERQWFMDRMEPVRNRPNLTLDERLAILGKLQEAALFEGFLNRKFMGQTRFSLEGGETLIPVLDAVVAHAARLGVTDLIVGMPHRGRLSVLATIFRKPLAAIFAEFADNLEHNQVGEGDVKYHKGFSIDVQTPEGKMIHLALAANPSHLEAIDPVVEGKCRARQDRYDDGRGEKVLPLLIHGDAAFAGQGMVTETLNLSQLPGYRTGGTLHIVLNNQIGFTTPPEAARSSFYSTDAAKMIMAPILHVHGEDPEAAVHAVRLALDYRQAFGRDVVVEIICYRRYGHNEGDEPYFTQPLMYGKIKDRPSVHFLYADSLREAGVTEERITVPAAAYTARLEQALEERADGESPGFQGEWRGVQRAYSPAKVATGVAREALVEVAEVMSAIPAGFTPHAKVAALLKRRRDTVTNGEGIDWGTGESLAFASLLREGHSIRLSGQDVRRGTFSSRHSVLIDMGSEDTWIPLSAAATQGAKFMAFDSMLSENAVLGFEYGYSLETPAGLTIWEAQYGDFANGAQVIIDQFIASGETKWDRVSGLVMLLPHGYEGQGAEHSSARIERFLQLCGGANLQVAYPSTPAQYFHLLRRQLLQPFRKPLVVFTPKSLLRHPLCVSRLEEFTEGWFREVIPGPAPPDRVTTVLFCAGKIYYELLERKKSDGREDVALVRIEQLYPLRTDLLRESLASFHGAAGFRWVQEEPRNMGAWQFIRSSLADITGTEPMYIGRPEAAAPAVGSHRQHMEEQERLISAAFQV</sequence>
<dbReference type="GO" id="GO:0004591">
    <property type="term" value="F:oxoglutarate dehydrogenase (succinyl-transferring) activity"/>
    <property type="evidence" value="ECO:0007669"/>
    <property type="project" value="UniProtKB-EC"/>
</dbReference>
<dbReference type="PIRSF" id="PIRSF000157">
    <property type="entry name" value="Oxoglu_dh_E1"/>
    <property type="match status" value="1"/>
</dbReference>
<dbReference type="Gene3D" id="3.40.50.11610">
    <property type="entry name" value="Multifunctional 2-oxoglutarate metabolism enzyme, C-terminal domain"/>
    <property type="match status" value="1"/>
</dbReference>
<dbReference type="EMBL" id="JAHCVK010000003">
    <property type="protein sequence ID" value="MBT0653249.1"/>
    <property type="molecule type" value="Genomic_DNA"/>
</dbReference>
<evidence type="ECO:0000256" key="3">
    <source>
        <dbReference type="ARBA" id="ARBA00006936"/>
    </source>
</evidence>
<dbReference type="Gene3D" id="1.10.287.1150">
    <property type="entry name" value="TPP helical domain"/>
    <property type="match status" value="1"/>
</dbReference>
<gene>
    <name evidence="8" type="ORF">KI810_09290</name>
</gene>
<evidence type="ECO:0000256" key="5">
    <source>
        <dbReference type="ARBA" id="ARBA00023002"/>
    </source>
</evidence>
<dbReference type="RefSeq" id="WP_214175255.1">
    <property type="nucleotide sequence ID" value="NZ_JAHCVK010000003.1"/>
</dbReference>
<dbReference type="Pfam" id="PF00676">
    <property type="entry name" value="E1_dh"/>
    <property type="match status" value="1"/>
</dbReference>
<evidence type="ECO:0000313" key="9">
    <source>
        <dbReference type="Proteomes" id="UP000756860"/>
    </source>
</evidence>
<dbReference type="CDD" id="cd02016">
    <property type="entry name" value="TPP_E1_OGDC_like"/>
    <property type="match status" value="1"/>
</dbReference>
<evidence type="ECO:0000259" key="7">
    <source>
        <dbReference type="SMART" id="SM00861"/>
    </source>
</evidence>
<name>A0ABS5SFG1_9BACT</name>
<dbReference type="Gene3D" id="3.40.50.970">
    <property type="match status" value="1"/>
</dbReference>
<dbReference type="NCBIfam" id="NF008907">
    <property type="entry name" value="PRK12270.1"/>
    <property type="match status" value="1"/>
</dbReference>
<dbReference type="InterPro" id="IPR042179">
    <property type="entry name" value="KGD_C_sf"/>
</dbReference>
<dbReference type="InterPro" id="IPR031717">
    <property type="entry name" value="ODO-1/KGD_C"/>
</dbReference>
<dbReference type="SUPFAM" id="SSF52518">
    <property type="entry name" value="Thiamin diphosphate-binding fold (THDP-binding)"/>
    <property type="match status" value="2"/>
</dbReference>
<comment type="caution">
    <text evidence="8">The sequence shown here is derived from an EMBL/GenBank/DDBJ whole genome shotgun (WGS) entry which is preliminary data.</text>
</comment>
<dbReference type="InterPro" id="IPR005475">
    <property type="entry name" value="Transketolase-like_Pyr-bd"/>
</dbReference>
<keyword evidence="5 8" id="KW-0560">Oxidoreductase</keyword>
<dbReference type="NCBIfam" id="NF006914">
    <property type="entry name" value="PRK09404.1"/>
    <property type="match status" value="1"/>
</dbReference>